<evidence type="ECO:0000313" key="2">
    <source>
        <dbReference type="Proteomes" id="UP000821866"/>
    </source>
</evidence>
<proteinExistence type="predicted"/>
<comment type="caution">
    <text evidence="1">The sequence shown here is derived from an EMBL/GenBank/DDBJ whole genome shotgun (WGS) entry which is preliminary data.</text>
</comment>
<organism evidence="1 2">
    <name type="scientific">Rhipicephalus microplus</name>
    <name type="common">Cattle tick</name>
    <name type="synonym">Boophilus microplus</name>
    <dbReference type="NCBI Taxonomy" id="6941"/>
    <lineage>
        <taxon>Eukaryota</taxon>
        <taxon>Metazoa</taxon>
        <taxon>Ecdysozoa</taxon>
        <taxon>Arthropoda</taxon>
        <taxon>Chelicerata</taxon>
        <taxon>Arachnida</taxon>
        <taxon>Acari</taxon>
        <taxon>Parasitiformes</taxon>
        <taxon>Ixodida</taxon>
        <taxon>Ixodoidea</taxon>
        <taxon>Ixodidae</taxon>
        <taxon>Rhipicephalinae</taxon>
        <taxon>Rhipicephalus</taxon>
        <taxon>Boophilus</taxon>
    </lineage>
</organism>
<keyword evidence="2" id="KW-1185">Reference proteome</keyword>
<dbReference type="Proteomes" id="UP000821866">
    <property type="component" value="Chromosome 3"/>
</dbReference>
<name>A0A9J6E920_RHIMP</name>
<sequence length="131" mass="14844">MAPRGNDIIVVSTPRSSNVEWYHRLASFQLAEHRFEIRAYLTAADYTVKRAYELLALWGEVFGHLPKGASFSRISGSLADYAYAYEGSLPLSVFIGCCKYEEPRSLQGHFDQTRGPLLKLLRMADRGQTLR</sequence>
<reference evidence="1" key="1">
    <citation type="journal article" date="2020" name="Cell">
        <title>Large-Scale Comparative Analyses of Tick Genomes Elucidate Their Genetic Diversity and Vector Capacities.</title>
        <authorList>
            <consortium name="Tick Genome and Microbiome Consortium (TIGMIC)"/>
            <person name="Jia N."/>
            <person name="Wang J."/>
            <person name="Shi W."/>
            <person name="Du L."/>
            <person name="Sun Y."/>
            <person name="Zhan W."/>
            <person name="Jiang J.F."/>
            <person name="Wang Q."/>
            <person name="Zhang B."/>
            <person name="Ji P."/>
            <person name="Bell-Sakyi L."/>
            <person name="Cui X.M."/>
            <person name="Yuan T.T."/>
            <person name="Jiang B.G."/>
            <person name="Yang W.F."/>
            <person name="Lam T.T."/>
            <person name="Chang Q.C."/>
            <person name="Ding S.J."/>
            <person name="Wang X.J."/>
            <person name="Zhu J.G."/>
            <person name="Ruan X.D."/>
            <person name="Zhao L."/>
            <person name="Wei J.T."/>
            <person name="Ye R.Z."/>
            <person name="Que T.C."/>
            <person name="Du C.H."/>
            <person name="Zhou Y.H."/>
            <person name="Cheng J.X."/>
            <person name="Dai P.F."/>
            <person name="Guo W.B."/>
            <person name="Han X.H."/>
            <person name="Huang E.J."/>
            <person name="Li L.F."/>
            <person name="Wei W."/>
            <person name="Gao Y.C."/>
            <person name="Liu J.Z."/>
            <person name="Shao H.Z."/>
            <person name="Wang X."/>
            <person name="Wang C.C."/>
            <person name="Yang T.C."/>
            <person name="Huo Q.B."/>
            <person name="Li W."/>
            <person name="Chen H.Y."/>
            <person name="Chen S.E."/>
            <person name="Zhou L.G."/>
            <person name="Ni X.B."/>
            <person name="Tian J.H."/>
            <person name="Sheng Y."/>
            <person name="Liu T."/>
            <person name="Pan Y.S."/>
            <person name="Xia L.Y."/>
            <person name="Li J."/>
            <person name="Zhao F."/>
            <person name="Cao W.C."/>
        </authorList>
    </citation>
    <scope>NUCLEOTIDE SEQUENCE</scope>
    <source>
        <strain evidence="1">Rmic-2018</strain>
    </source>
</reference>
<dbReference type="AlphaFoldDB" id="A0A9J6E920"/>
<reference evidence="1" key="2">
    <citation type="submission" date="2021-09" db="EMBL/GenBank/DDBJ databases">
        <authorList>
            <person name="Jia N."/>
            <person name="Wang J."/>
            <person name="Shi W."/>
            <person name="Du L."/>
            <person name="Sun Y."/>
            <person name="Zhan W."/>
            <person name="Jiang J."/>
            <person name="Wang Q."/>
            <person name="Zhang B."/>
            <person name="Ji P."/>
            <person name="Sakyi L.B."/>
            <person name="Cui X."/>
            <person name="Yuan T."/>
            <person name="Jiang B."/>
            <person name="Yang W."/>
            <person name="Lam T.T.-Y."/>
            <person name="Chang Q."/>
            <person name="Ding S."/>
            <person name="Wang X."/>
            <person name="Zhu J."/>
            <person name="Ruan X."/>
            <person name="Zhao L."/>
            <person name="Wei J."/>
            <person name="Que T."/>
            <person name="Du C."/>
            <person name="Cheng J."/>
            <person name="Dai P."/>
            <person name="Han X."/>
            <person name="Huang E."/>
            <person name="Gao Y."/>
            <person name="Liu J."/>
            <person name="Shao H."/>
            <person name="Ye R."/>
            <person name="Li L."/>
            <person name="Wei W."/>
            <person name="Wang X."/>
            <person name="Wang C."/>
            <person name="Huo Q."/>
            <person name="Li W."/>
            <person name="Guo W."/>
            <person name="Chen H."/>
            <person name="Chen S."/>
            <person name="Zhou L."/>
            <person name="Zhou L."/>
            <person name="Ni X."/>
            <person name="Tian J."/>
            <person name="Zhou Y."/>
            <person name="Sheng Y."/>
            <person name="Liu T."/>
            <person name="Pan Y."/>
            <person name="Xia L."/>
            <person name="Li J."/>
            <person name="Zhao F."/>
            <person name="Cao W."/>
        </authorList>
    </citation>
    <scope>NUCLEOTIDE SEQUENCE</scope>
    <source>
        <strain evidence="1">Rmic-2018</strain>
        <tissue evidence="1">Larvae</tissue>
    </source>
</reference>
<dbReference type="Gene3D" id="3.40.630.10">
    <property type="entry name" value="Zn peptidases"/>
    <property type="match status" value="1"/>
</dbReference>
<protein>
    <submittedName>
        <fullName evidence="1">Uncharacterized protein</fullName>
    </submittedName>
</protein>
<evidence type="ECO:0000313" key="1">
    <source>
        <dbReference type="EMBL" id="KAH8030780.1"/>
    </source>
</evidence>
<dbReference type="EMBL" id="JABSTU010000005">
    <property type="protein sequence ID" value="KAH8030780.1"/>
    <property type="molecule type" value="Genomic_DNA"/>
</dbReference>
<gene>
    <name evidence="1" type="ORF">HPB51_011620</name>
</gene>
<accession>A0A9J6E920</accession>